<evidence type="ECO:0000256" key="1">
    <source>
        <dbReference type="SAM" id="MobiDB-lite"/>
    </source>
</evidence>
<feature type="transmembrane region" description="Helical" evidence="2">
    <location>
        <begin position="108"/>
        <end position="131"/>
    </location>
</feature>
<gene>
    <name evidence="3" type="ORF">GCM10009810_28410</name>
</gene>
<name>A0ABN2KWF1_9MICO</name>
<evidence type="ECO:0000256" key="2">
    <source>
        <dbReference type="SAM" id="Phobius"/>
    </source>
</evidence>
<dbReference type="Proteomes" id="UP001501475">
    <property type="component" value="Unassembled WGS sequence"/>
</dbReference>
<accession>A0ABN2KWF1</accession>
<feature type="transmembrane region" description="Helical" evidence="2">
    <location>
        <begin position="143"/>
        <end position="163"/>
    </location>
</feature>
<evidence type="ECO:0008006" key="5">
    <source>
        <dbReference type="Google" id="ProtNLM"/>
    </source>
</evidence>
<feature type="region of interest" description="Disordered" evidence="1">
    <location>
        <begin position="1"/>
        <end position="57"/>
    </location>
</feature>
<feature type="transmembrane region" description="Helical" evidence="2">
    <location>
        <begin position="66"/>
        <end position="88"/>
    </location>
</feature>
<dbReference type="RefSeq" id="WP_344067461.1">
    <property type="nucleotide sequence ID" value="NZ_BAAAPN010000057.1"/>
</dbReference>
<keyword evidence="4" id="KW-1185">Reference proteome</keyword>
<sequence length="206" mass="21506">MSNNDPTNAEAPRQTPPPPPPAYGNAGPFGGHMPAAPQYGDAMPSYSPTPSGPVTRPKPMDLAVRLMQAGGALSILSLLSVFFMQGSLKESVAKQMRDADPSVTQSTIDAAITVGLAIGVVMGLIGAGLWFWMAAANGKGRSWARILATVFFAISLLMTVLSFGSAQSALSRILGLVSLAIGAAAIFFLYQKESTAYYNAVSGPRR</sequence>
<feature type="transmembrane region" description="Helical" evidence="2">
    <location>
        <begin position="169"/>
        <end position="190"/>
    </location>
</feature>
<keyword evidence="2" id="KW-1133">Transmembrane helix</keyword>
<evidence type="ECO:0000313" key="4">
    <source>
        <dbReference type="Proteomes" id="UP001501475"/>
    </source>
</evidence>
<dbReference type="EMBL" id="BAAAPN010000057">
    <property type="protein sequence ID" value="GAA1768019.1"/>
    <property type="molecule type" value="Genomic_DNA"/>
</dbReference>
<reference evidence="3 4" key="1">
    <citation type="journal article" date="2019" name="Int. J. Syst. Evol. Microbiol.">
        <title>The Global Catalogue of Microorganisms (GCM) 10K type strain sequencing project: providing services to taxonomists for standard genome sequencing and annotation.</title>
        <authorList>
            <consortium name="The Broad Institute Genomics Platform"/>
            <consortium name="The Broad Institute Genome Sequencing Center for Infectious Disease"/>
            <person name="Wu L."/>
            <person name="Ma J."/>
        </authorList>
    </citation>
    <scope>NUCLEOTIDE SEQUENCE [LARGE SCALE GENOMIC DNA]</scope>
    <source>
        <strain evidence="3 4">JCM 15591</strain>
    </source>
</reference>
<keyword evidence="2" id="KW-0812">Transmembrane</keyword>
<protein>
    <recommendedName>
        <fullName evidence="5">Integral membrane protein</fullName>
    </recommendedName>
</protein>
<keyword evidence="2" id="KW-0472">Membrane</keyword>
<evidence type="ECO:0000313" key="3">
    <source>
        <dbReference type="EMBL" id="GAA1768019.1"/>
    </source>
</evidence>
<organism evidence="3 4">
    <name type="scientific">Nostocoides vanveenii</name>
    <dbReference type="NCBI Taxonomy" id="330835"/>
    <lineage>
        <taxon>Bacteria</taxon>
        <taxon>Bacillati</taxon>
        <taxon>Actinomycetota</taxon>
        <taxon>Actinomycetes</taxon>
        <taxon>Micrococcales</taxon>
        <taxon>Intrasporangiaceae</taxon>
        <taxon>Nostocoides</taxon>
    </lineage>
</organism>
<proteinExistence type="predicted"/>
<comment type="caution">
    <text evidence="3">The sequence shown here is derived from an EMBL/GenBank/DDBJ whole genome shotgun (WGS) entry which is preliminary data.</text>
</comment>